<evidence type="ECO:0000256" key="1">
    <source>
        <dbReference type="SAM" id="MobiDB-lite"/>
    </source>
</evidence>
<evidence type="ECO:0000313" key="3">
    <source>
        <dbReference type="Proteomes" id="UP000324222"/>
    </source>
</evidence>
<dbReference type="AlphaFoldDB" id="A0A5B7FD74"/>
<proteinExistence type="predicted"/>
<accession>A0A5B7FD74</accession>
<evidence type="ECO:0000313" key="2">
    <source>
        <dbReference type="EMBL" id="MPC43445.1"/>
    </source>
</evidence>
<dbReference type="EMBL" id="VSRR010005835">
    <property type="protein sequence ID" value="MPC43445.1"/>
    <property type="molecule type" value="Genomic_DNA"/>
</dbReference>
<keyword evidence="3" id="KW-1185">Reference proteome</keyword>
<feature type="region of interest" description="Disordered" evidence="1">
    <location>
        <begin position="1"/>
        <end position="23"/>
    </location>
</feature>
<name>A0A5B7FD74_PORTR</name>
<dbReference type="Proteomes" id="UP000324222">
    <property type="component" value="Unassembled WGS sequence"/>
</dbReference>
<reference evidence="2 3" key="1">
    <citation type="submission" date="2019-05" db="EMBL/GenBank/DDBJ databases">
        <title>Another draft genome of Portunus trituberculatus and its Hox gene families provides insights of decapod evolution.</title>
        <authorList>
            <person name="Jeong J.-H."/>
            <person name="Song I."/>
            <person name="Kim S."/>
            <person name="Choi T."/>
            <person name="Kim D."/>
            <person name="Ryu S."/>
            <person name="Kim W."/>
        </authorList>
    </citation>
    <scope>NUCLEOTIDE SEQUENCE [LARGE SCALE GENOMIC DNA]</scope>
    <source>
        <tissue evidence="2">Muscle</tissue>
    </source>
</reference>
<sequence>MSVLGGRSPLTAEGTASSSQALGKAVASHAQTRALFVWQSITRPFETLYRPKEKRRTMTVYKSLDVSGGSIVWRLVSCPLAPSVPLRSAASQPMVGSPVLWLLRDNEVLQPSAPRK</sequence>
<comment type="caution">
    <text evidence="2">The sequence shown here is derived from an EMBL/GenBank/DDBJ whole genome shotgun (WGS) entry which is preliminary data.</text>
</comment>
<gene>
    <name evidence="2" type="ORF">E2C01_037093</name>
</gene>
<protein>
    <submittedName>
        <fullName evidence="2">Uncharacterized protein</fullName>
    </submittedName>
</protein>
<organism evidence="2 3">
    <name type="scientific">Portunus trituberculatus</name>
    <name type="common">Swimming crab</name>
    <name type="synonym">Neptunus trituberculatus</name>
    <dbReference type="NCBI Taxonomy" id="210409"/>
    <lineage>
        <taxon>Eukaryota</taxon>
        <taxon>Metazoa</taxon>
        <taxon>Ecdysozoa</taxon>
        <taxon>Arthropoda</taxon>
        <taxon>Crustacea</taxon>
        <taxon>Multicrustacea</taxon>
        <taxon>Malacostraca</taxon>
        <taxon>Eumalacostraca</taxon>
        <taxon>Eucarida</taxon>
        <taxon>Decapoda</taxon>
        <taxon>Pleocyemata</taxon>
        <taxon>Brachyura</taxon>
        <taxon>Eubrachyura</taxon>
        <taxon>Portunoidea</taxon>
        <taxon>Portunidae</taxon>
        <taxon>Portuninae</taxon>
        <taxon>Portunus</taxon>
    </lineage>
</organism>